<feature type="non-terminal residue" evidence="1">
    <location>
        <position position="1"/>
    </location>
</feature>
<name>A0A8K0CVB9_IGNLU</name>
<dbReference type="EMBL" id="VTPC01007134">
    <property type="protein sequence ID" value="KAF2894320.1"/>
    <property type="molecule type" value="Genomic_DNA"/>
</dbReference>
<evidence type="ECO:0000313" key="2">
    <source>
        <dbReference type="Proteomes" id="UP000801492"/>
    </source>
</evidence>
<evidence type="ECO:0000313" key="1">
    <source>
        <dbReference type="EMBL" id="KAF2894320.1"/>
    </source>
</evidence>
<accession>A0A8K0CVB9</accession>
<keyword evidence="2" id="KW-1185">Reference proteome</keyword>
<organism evidence="1 2">
    <name type="scientific">Ignelater luminosus</name>
    <name type="common">Cucubano</name>
    <name type="synonym">Pyrophorus luminosus</name>
    <dbReference type="NCBI Taxonomy" id="2038154"/>
    <lineage>
        <taxon>Eukaryota</taxon>
        <taxon>Metazoa</taxon>
        <taxon>Ecdysozoa</taxon>
        <taxon>Arthropoda</taxon>
        <taxon>Hexapoda</taxon>
        <taxon>Insecta</taxon>
        <taxon>Pterygota</taxon>
        <taxon>Neoptera</taxon>
        <taxon>Endopterygota</taxon>
        <taxon>Coleoptera</taxon>
        <taxon>Polyphaga</taxon>
        <taxon>Elateriformia</taxon>
        <taxon>Elateroidea</taxon>
        <taxon>Elateridae</taxon>
        <taxon>Agrypninae</taxon>
        <taxon>Pyrophorini</taxon>
        <taxon>Ignelater</taxon>
    </lineage>
</organism>
<sequence length="283" mass="32814">EQKATFPFHLREEPSLCNFPSQILPSPKLKTLDHHGITNVGTKLTQDQALKVLLLYCGSTTTASQPVEEKITDKTNYIYEKYFSFESKEDLKKKTYIHGQLVITDSLTDYIIRNKKLTGHVRDTRVFRGEDIGSGHFLVICKIDAYAKWKKISKLTQGQIQEQVYKTEEIDKTINEKQKEYKNFLKNPSEENKESYRQKRNHAKEIVRKAHRESWDGLISTIGNDDKDAEKEKIDEADRKGLDDITLEERTESLKEAKTSPEVITFLQYALEAERHTNRLTTS</sequence>
<reference evidence="1" key="1">
    <citation type="submission" date="2019-08" db="EMBL/GenBank/DDBJ databases">
        <title>The genome of the North American firefly Photinus pyralis.</title>
        <authorList>
            <consortium name="Photinus pyralis genome working group"/>
            <person name="Fallon T.R."/>
            <person name="Sander Lower S.E."/>
            <person name="Weng J.-K."/>
        </authorList>
    </citation>
    <scope>NUCLEOTIDE SEQUENCE</scope>
    <source>
        <strain evidence="1">TRF0915ILg1</strain>
        <tissue evidence="1">Whole body</tissue>
    </source>
</reference>
<protein>
    <submittedName>
        <fullName evidence="1">Uncharacterized protein</fullName>
    </submittedName>
</protein>
<dbReference type="Proteomes" id="UP000801492">
    <property type="component" value="Unassembled WGS sequence"/>
</dbReference>
<dbReference type="OrthoDB" id="418748at2759"/>
<comment type="caution">
    <text evidence="1">The sequence shown here is derived from an EMBL/GenBank/DDBJ whole genome shotgun (WGS) entry which is preliminary data.</text>
</comment>
<gene>
    <name evidence="1" type="ORF">ILUMI_11852</name>
</gene>
<proteinExistence type="predicted"/>
<dbReference type="AlphaFoldDB" id="A0A8K0CVB9"/>